<dbReference type="Proteomes" id="UP001166251">
    <property type="component" value="Unassembled WGS sequence"/>
</dbReference>
<keyword evidence="1" id="KW-0812">Transmembrane</keyword>
<protein>
    <submittedName>
        <fullName evidence="2">Prepilin-type N-terminal cleavage/methylation domain-containing protein</fullName>
    </submittedName>
</protein>
<evidence type="ECO:0000313" key="2">
    <source>
        <dbReference type="EMBL" id="MBW8189446.1"/>
    </source>
</evidence>
<keyword evidence="1" id="KW-0472">Membrane</keyword>
<keyword evidence="1" id="KW-1133">Transmembrane helix</keyword>
<reference evidence="2" key="1">
    <citation type="submission" date="2021-07" db="EMBL/GenBank/DDBJ databases">
        <title>Neiella marina sp. nov., isolated from the intestinal content of sea cucumber Apostichopus japonicus.</title>
        <authorList>
            <person name="Bai X."/>
        </authorList>
    </citation>
    <scope>NUCLEOTIDE SEQUENCE</scope>
    <source>
        <strain evidence="2">126</strain>
    </source>
</reference>
<accession>A0ABS7EC74</accession>
<evidence type="ECO:0000256" key="1">
    <source>
        <dbReference type="SAM" id="Phobius"/>
    </source>
</evidence>
<sequence>MRSSPHQTTAAQAGFTLIEIVVSIVVLGIALLIVTSVLAPQARNTVDPVMDVKASELAQTFLNEALAKSYDHNSDHNGSRWRCGETIIGLTIAACSTAGELGPDGETRAQFNDVDDYITNGFISGDALLDSSENIIGNLYPNFSVAIDVVHDAAGFNGGSGTDIAKRIDVTVRVPSGNEIVFSAYRGNY</sequence>
<dbReference type="InterPro" id="IPR012902">
    <property type="entry name" value="N_methyl_site"/>
</dbReference>
<keyword evidence="3" id="KW-1185">Reference proteome</keyword>
<comment type="caution">
    <text evidence="2">The sequence shown here is derived from an EMBL/GenBank/DDBJ whole genome shotgun (WGS) entry which is preliminary data.</text>
</comment>
<evidence type="ECO:0000313" key="3">
    <source>
        <dbReference type="Proteomes" id="UP001166251"/>
    </source>
</evidence>
<dbReference type="NCBIfam" id="TIGR02532">
    <property type="entry name" value="IV_pilin_GFxxxE"/>
    <property type="match status" value="1"/>
</dbReference>
<organism evidence="2 3">
    <name type="scientific">Neiella holothuriorum</name>
    <dbReference type="NCBI Taxonomy" id="2870530"/>
    <lineage>
        <taxon>Bacteria</taxon>
        <taxon>Pseudomonadati</taxon>
        <taxon>Pseudomonadota</taxon>
        <taxon>Gammaproteobacteria</taxon>
        <taxon>Alteromonadales</taxon>
        <taxon>Echinimonadaceae</taxon>
        <taxon>Neiella</taxon>
    </lineage>
</organism>
<proteinExistence type="predicted"/>
<dbReference type="EMBL" id="JAHZSS010000001">
    <property type="protein sequence ID" value="MBW8189446.1"/>
    <property type="molecule type" value="Genomic_DNA"/>
</dbReference>
<dbReference type="PROSITE" id="PS00409">
    <property type="entry name" value="PROKAR_NTER_METHYL"/>
    <property type="match status" value="1"/>
</dbReference>
<dbReference type="RefSeq" id="WP_220102137.1">
    <property type="nucleotide sequence ID" value="NZ_JAHZSS010000001.1"/>
</dbReference>
<dbReference type="Pfam" id="PF07963">
    <property type="entry name" value="N_methyl"/>
    <property type="match status" value="1"/>
</dbReference>
<name>A0ABS7EC74_9GAMM</name>
<gene>
    <name evidence="2" type="ORF">K0504_00235</name>
</gene>
<feature type="transmembrane region" description="Helical" evidence="1">
    <location>
        <begin position="20"/>
        <end position="40"/>
    </location>
</feature>